<feature type="compositionally biased region" description="Polar residues" evidence="1">
    <location>
        <begin position="1"/>
        <end position="10"/>
    </location>
</feature>
<evidence type="ECO:0000259" key="2">
    <source>
        <dbReference type="Pfam" id="PF03478"/>
    </source>
</evidence>
<proteinExistence type="predicted"/>
<dbReference type="Pfam" id="PF03478">
    <property type="entry name" value="Beta-prop_KIB1-4"/>
    <property type="match status" value="1"/>
</dbReference>
<evidence type="ECO:0000313" key="4">
    <source>
        <dbReference type="Proteomes" id="UP001497457"/>
    </source>
</evidence>
<dbReference type="PANTHER" id="PTHR33110:SF42">
    <property type="entry name" value="F-BOX DOMAIN-CONTAINING PROTEIN"/>
    <property type="match status" value="1"/>
</dbReference>
<dbReference type="Proteomes" id="UP001497457">
    <property type="component" value="Chromosome 21rd"/>
</dbReference>
<organism evidence="3 4">
    <name type="scientific">Urochloa decumbens</name>
    <dbReference type="NCBI Taxonomy" id="240449"/>
    <lineage>
        <taxon>Eukaryota</taxon>
        <taxon>Viridiplantae</taxon>
        <taxon>Streptophyta</taxon>
        <taxon>Embryophyta</taxon>
        <taxon>Tracheophyta</taxon>
        <taxon>Spermatophyta</taxon>
        <taxon>Magnoliopsida</taxon>
        <taxon>Liliopsida</taxon>
        <taxon>Poales</taxon>
        <taxon>Poaceae</taxon>
        <taxon>PACMAD clade</taxon>
        <taxon>Panicoideae</taxon>
        <taxon>Panicodae</taxon>
        <taxon>Paniceae</taxon>
        <taxon>Melinidinae</taxon>
        <taxon>Urochloa</taxon>
    </lineage>
</organism>
<dbReference type="AlphaFoldDB" id="A0ABC9AI17"/>
<evidence type="ECO:0000256" key="1">
    <source>
        <dbReference type="SAM" id="MobiDB-lite"/>
    </source>
</evidence>
<reference evidence="3" key="1">
    <citation type="submission" date="2024-10" db="EMBL/GenBank/DDBJ databases">
        <authorList>
            <person name="Ryan C."/>
        </authorList>
    </citation>
    <scope>NUCLEOTIDE SEQUENCE [LARGE SCALE GENOMIC DNA]</scope>
</reference>
<accession>A0ABC9AI17</accession>
<name>A0ABC9AI17_9POAL</name>
<gene>
    <name evidence="3" type="ORF">URODEC1_LOCUS55566</name>
</gene>
<keyword evidence="4" id="KW-1185">Reference proteome</keyword>
<dbReference type="EMBL" id="OZ075131">
    <property type="protein sequence ID" value="CAL4980223.1"/>
    <property type="molecule type" value="Genomic_DNA"/>
</dbReference>
<evidence type="ECO:0000313" key="3">
    <source>
        <dbReference type="EMBL" id="CAL4980223.1"/>
    </source>
</evidence>
<feature type="region of interest" description="Disordered" evidence="1">
    <location>
        <begin position="1"/>
        <end position="58"/>
    </location>
</feature>
<protein>
    <recommendedName>
        <fullName evidence="2">KIB1-4 beta-propeller domain-containing protein</fullName>
    </recommendedName>
</protein>
<sequence>MDSGRSTSADQNRRAPLPARFRNSAKPSRSRPAVAQTRRSTKCATASDTPRSDETQHRPWAGVPVDILGIVICLLPLVEDRARLRSVCRAHRSGPPPPAAAAPSPACDARLLVRQLLRRRDLDRRAPPHPAAGEGNEGGRHLPLRALVRGVARGREQCVTSFGKVILSSSPGSGSKCVAVAISRVKSAAKLALWRSGMKTWCLCDGACITDFMDIVFCHGKLYVLSSSEFTMDLFAFEISEDNNGMIVSRVERFVFELPEVNDNFSGTCRIVEWRGKLLIVAAYSGDTEFGHMIVEVRVLEADFGTNPVRFTEIVSLDGDCIFISPCSSKSFRSCGYDGVGEDLIYFIDLCPEKFVYNMKDGMMAPIIADGSEDKFWAPYDRPKTATWLFPTE</sequence>
<feature type="domain" description="KIB1-4 beta-propeller" evidence="2">
    <location>
        <begin position="148"/>
        <end position="358"/>
    </location>
</feature>
<dbReference type="InterPro" id="IPR005174">
    <property type="entry name" value="KIB1-4_b-propeller"/>
</dbReference>
<dbReference type="PANTHER" id="PTHR33110">
    <property type="entry name" value="F-BOX/KELCH-REPEAT PROTEIN-RELATED"/>
    <property type="match status" value="1"/>
</dbReference>